<protein>
    <recommendedName>
        <fullName evidence="7">Tc toxin complex TcA C-terminal TcB-binding domain-containing protein</fullName>
    </recommendedName>
</protein>
<evidence type="ECO:0000259" key="2">
    <source>
        <dbReference type="Pfam" id="PF18276"/>
    </source>
</evidence>
<feature type="domain" description="ABC toxin N-terminal" evidence="4">
    <location>
        <begin position="8"/>
        <end position="138"/>
    </location>
</feature>
<dbReference type="OrthoDB" id="9781691at2"/>
<keyword evidence="6" id="KW-1185">Reference proteome</keyword>
<accession>H2ISE1</accession>
<reference evidence="5 6" key="1">
    <citation type="journal article" date="2012" name="J. Bacteriol.">
        <title>Complete Genome Sequence of Rahnella aquatilis CIP 78.65.</title>
        <authorList>
            <person name="Martinez R.J."/>
            <person name="Bruce D."/>
            <person name="Detter C."/>
            <person name="Goodwin L.A."/>
            <person name="Han J."/>
            <person name="Han C.S."/>
            <person name="Held B."/>
            <person name="Land M.L."/>
            <person name="Mikhailova N."/>
            <person name="Nolan M."/>
            <person name="Pennacchio L."/>
            <person name="Pitluck S."/>
            <person name="Tapia R."/>
            <person name="Woyke T."/>
            <person name="Sobecky P.A."/>
        </authorList>
    </citation>
    <scope>NUCLEOTIDE SEQUENCE [LARGE SCALE GENOMIC DNA]</scope>
    <source>
        <strain evidence="6">ATCC 33071 / DSM 4594 / JCM 1683 / NBRC 105701 / NCIMB 13365 / CIP 78.65</strain>
    </source>
</reference>
<dbReference type="eggNOG" id="COG1538">
    <property type="taxonomic scope" value="Bacteria"/>
</dbReference>
<dbReference type="KEGG" id="raq:Rahaq2_2754"/>
<evidence type="ECO:0008006" key="7">
    <source>
        <dbReference type="Google" id="ProtNLM"/>
    </source>
</evidence>
<dbReference type="HOGENOM" id="CLU_005587_2_0_6"/>
<feature type="domain" description="Tc toxin complex TcA C-terminal TcB-binding" evidence="2">
    <location>
        <begin position="1176"/>
        <end position="1467"/>
    </location>
</feature>
<reference evidence="6" key="2">
    <citation type="submission" date="2012-01" db="EMBL/GenBank/DDBJ databases">
        <title>Complete sequence of chromosome of Rahnella aquatilis CIP 78.65.</title>
        <authorList>
            <person name="Lucas S."/>
            <person name="Han J."/>
            <person name="Lapidus A."/>
            <person name="Cheng J.-F."/>
            <person name="Goodwin L."/>
            <person name="Pitluck S."/>
            <person name="Peters L."/>
            <person name="Ovchinnikova G."/>
            <person name="Held B."/>
            <person name="Detter J.C."/>
            <person name="Han C."/>
            <person name="Tapia R."/>
            <person name="Land M."/>
            <person name="Hauser L."/>
            <person name="Kyrpides N."/>
            <person name="Ivanova N."/>
            <person name="Pagani I."/>
            <person name="Sobecky P."/>
            <person name="Martinez R."/>
            <person name="Woyke T."/>
        </authorList>
    </citation>
    <scope>NUCLEOTIDE SEQUENCE [LARGE SCALE GENOMIC DNA]</scope>
    <source>
        <strain evidence="6">ATCC 33071 / DSM 4594 / JCM 1683 / NBRC 105701 / NCIMB 13365 / CIP 78.65</strain>
    </source>
</reference>
<evidence type="ECO:0000313" key="5">
    <source>
        <dbReference type="EMBL" id="AEX52589.1"/>
    </source>
</evidence>
<dbReference type="RefSeq" id="WP_015697738.1">
    <property type="nucleotide sequence ID" value="NC_016818.1"/>
</dbReference>
<organism evidence="5 6">
    <name type="scientific">Rahnella aquatilis (strain ATCC 33071 / DSM 4594 / JCM 1683 / NBRC 105701 / NCIMB 13365 / CIP 78.65)</name>
    <dbReference type="NCBI Taxonomy" id="745277"/>
    <lineage>
        <taxon>Bacteria</taxon>
        <taxon>Pseudomonadati</taxon>
        <taxon>Pseudomonadota</taxon>
        <taxon>Gammaproteobacteria</taxon>
        <taxon>Enterobacterales</taxon>
        <taxon>Yersiniaceae</taxon>
        <taxon>Rahnella</taxon>
    </lineage>
</organism>
<dbReference type="Pfam" id="PF18413">
    <property type="entry name" value="Neuraminidase"/>
    <property type="match status" value="1"/>
</dbReference>
<evidence type="ECO:0000259" key="4">
    <source>
        <dbReference type="Pfam" id="PF20220"/>
    </source>
</evidence>
<keyword evidence="1" id="KW-0175">Coiled coil</keyword>
<name>H2ISE1_RAHAC</name>
<sequence length="1483" mass="165342">MTTSAAAKLNEGYRDALLAYYMGQYLPNYQAGELQDCIRDTNDIYEYLLIDPLVTQQVTTSKASAAMTSIQQYLNSLALNMEPGFDSDVIDPDTLSAWKQGANQYSLWAGAMELDTYPENYIDPSLRSSKTTFFKNLETTLNQNQINSDTAQSVVLNYLNEFEQIANLNVVSGSLDGFDEEQDVYYFLGRSKDSPAVWYWRSLNMGMSENGIIPASAWSEWLKVDVNLAEETLVGIVRLVMFNNRLYLSWWERSITTDEAGSSGDQINYSATITAYVAYRKYDNSWSAPQALGSQTVDDTSWLYDTDKSDLYTLSVQDDPSASGNQRSLCVSLVSDDVDNFLQYRVDEWFNVIINDSGFDISSYFPYLCTSDHQSRIQPKIAGSFKYYLTSFSSLNISDSAHLVNKISPVKDSDVKVVKNSSGAIIVSFDLNATFNNYHYAKLSINSIDSGDVNGSLSATIQLAGNDIYLDAHYDPSYDYHNYYAYVTVERNRYDGLFPFGRHKFDSDSMLSLSLANSFSESHINQLVSSGAADIHFQVVQLVYGDEFNNNVYSAFGFFDYSHTKTILSGYLGEWKSSTRLATQEFASANSTQTYSLNIPYTLPSLNQLVTISYGISQTLNGTSYGDSAIKINFKVNEGLANSPKLNSITDITLGKVQFLDFSQFSSTISAIRLNTLFAKELVAKANISIDALLAWDTQLTLEPALTSGGTAVPMDFNGANGLYFWELFFYMPYLVAWRLNQEQQYAQARNWYHYLFDPSARGRVSSNPLYPQPDYWNSRPIVTPDVTDLLADSLINPLDPDSVAMSEPVHYRKNLFMVYVRNILDQADNFYRQLTPDALGNARLGYAQVSNLLGPDPALKIVNQWQPQTLAEVSASPNLALRNFEQQLISTTDLPLLSGGLNQALAVQDNANFVSPLNVQLLAFWQTLNGRLFNLRHNLSINGQPMILPLYAPPANPTQLMQQRAQGGSLLQVAGGAAINIPAYRFRVLLPGVYSAISTLTQFGSNLLSFYERGESAALQELDQQQAVDLSEFAITLQEEALNELQAERDAMYASREVTAQRFAHYRSLYEDNLTDQEESVLNSYSASAALIAAAPAMSLAGAALDMAPNIFGLAVGGSKWGGLLYSGFDSLQSAAMVTQTAAQRIQISEEWRRRRDEWKIQYQQAEGELNAIDKQLDTLSIRQQSAQTSLAQAKQQQHNLQSTLTFLNTRFSQSSLYNWLAGQMAALYYQAYDAVITQALNAQSAWQYEIGDFTTVFINTSAWNNSYRGLLVGENLQLNVQQMEAAWLGRNTRRLEMTKTISLRQLLGSQFDVQRQNGVFSFTLNETLFDNDYPGQYLRQIKYVSVSLPTLIGPWQDVRALLTQTGSSTLLKADILGVQYLQDPTTGSDSNVIANLRASQQVAISRGLSDSGLFELSFGDERYLPFEGTGAISGWQLSFPNPAHTEQKALLDALNDVIVQVNYTALYGGTTFEEDVKATLS</sequence>
<evidence type="ECO:0000259" key="3">
    <source>
        <dbReference type="Pfam" id="PF18413"/>
    </source>
</evidence>
<dbReference type="eggNOG" id="COG1566">
    <property type="taxonomic scope" value="Bacteria"/>
</dbReference>
<dbReference type="InterPro" id="IPR041079">
    <property type="entry name" value="Neuraminidase-like"/>
</dbReference>
<evidence type="ECO:0000256" key="1">
    <source>
        <dbReference type="SAM" id="Coils"/>
    </source>
</evidence>
<dbReference type="Pfam" id="PF20220">
    <property type="entry name" value="ABC_toxin_N"/>
    <property type="match status" value="1"/>
</dbReference>
<dbReference type="InterPro" id="IPR040840">
    <property type="entry name" value="TcA_TcB_BD"/>
</dbReference>
<dbReference type="EMBL" id="CP003244">
    <property type="protein sequence ID" value="AEX52589.1"/>
    <property type="molecule type" value="Genomic_DNA"/>
</dbReference>
<evidence type="ECO:0000313" key="6">
    <source>
        <dbReference type="Proteomes" id="UP000009010"/>
    </source>
</evidence>
<feature type="coiled-coil region" evidence="1">
    <location>
        <begin position="1150"/>
        <end position="1212"/>
    </location>
</feature>
<dbReference type="STRING" id="745277.Rahaq2_2754"/>
<dbReference type="Pfam" id="PF18276">
    <property type="entry name" value="TcA_TcB_BD"/>
    <property type="match status" value="1"/>
</dbReference>
<gene>
    <name evidence="5" type="ordered locus">Rahaq2_2754</name>
</gene>
<dbReference type="PATRIC" id="fig|745277.3.peg.2634"/>
<dbReference type="Proteomes" id="UP000009010">
    <property type="component" value="Chromosome"/>
</dbReference>
<feature type="domain" description="Neuraminidase-like" evidence="3">
    <location>
        <begin position="168"/>
        <end position="308"/>
    </location>
</feature>
<dbReference type="InterPro" id="IPR046839">
    <property type="entry name" value="ABC_toxin_N"/>
</dbReference>
<proteinExistence type="predicted"/>